<evidence type="ECO:0000313" key="3">
    <source>
        <dbReference type="Proteomes" id="UP000561681"/>
    </source>
</evidence>
<dbReference type="Proteomes" id="UP000561681">
    <property type="component" value="Unassembled WGS sequence"/>
</dbReference>
<dbReference type="Gene3D" id="2.60.40.10">
    <property type="entry name" value="Immunoglobulins"/>
    <property type="match status" value="1"/>
</dbReference>
<dbReference type="EMBL" id="JACHLD010000001">
    <property type="protein sequence ID" value="MBB4800297.1"/>
    <property type="molecule type" value="Genomic_DNA"/>
</dbReference>
<dbReference type="AlphaFoldDB" id="A0A7W7N6I9"/>
<keyword evidence="3" id="KW-1185">Reference proteome</keyword>
<name>A0A7W7N6I9_9FLAO</name>
<keyword evidence="1" id="KW-0732">Signal</keyword>
<evidence type="ECO:0000313" key="2">
    <source>
        <dbReference type="EMBL" id="MBB4800297.1"/>
    </source>
</evidence>
<comment type="caution">
    <text evidence="2">The sequence shown here is derived from an EMBL/GenBank/DDBJ whole genome shotgun (WGS) entry which is preliminary data.</text>
</comment>
<dbReference type="InterPro" id="IPR013783">
    <property type="entry name" value="Ig-like_fold"/>
</dbReference>
<dbReference type="RefSeq" id="WP_184157900.1">
    <property type="nucleotide sequence ID" value="NZ_JACHLD010000001.1"/>
</dbReference>
<feature type="signal peptide" evidence="1">
    <location>
        <begin position="1"/>
        <end position="22"/>
    </location>
</feature>
<proteinExistence type="predicted"/>
<sequence>MKINLMKKQGFLALFFMTAVLSVTSCQPDDSIDNNGLTPATVDASFTITPVEGKVNTYKLVAQPKGVLKSIWDKGAGAYAGKMEEEISLPDAGTYTITHTAIGAGGATGTASKDVVVATSDPLKGNLVQGGSFATAADQAKWTVLNLSPTGAAFWSYANNSATLHSPGGWAQEGIYQAIDVVKDKEYTIDMKVSSPSGSDETWFEVYAGKSFPASGVEYKDNKVMGLSTWDGCAKTGFSGMLSVVGCVKNDKTGTVSNTVKFTETGKIYLLIRCGGNKFTKDGITVSKIEFRGK</sequence>
<dbReference type="PROSITE" id="PS51257">
    <property type="entry name" value="PROKAR_LIPOPROTEIN"/>
    <property type="match status" value="1"/>
</dbReference>
<protein>
    <recommendedName>
        <fullName evidence="4">PKD domain-containing protein</fullName>
    </recommendedName>
</protein>
<gene>
    <name evidence="2" type="ORF">HNP37_000336</name>
</gene>
<dbReference type="SUPFAM" id="SSF49299">
    <property type="entry name" value="PKD domain"/>
    <property type="match status" value="1"/>
</dbReference>
<dbReference type="InterPro" id="IPR035986">
    <property type="entry name" value="PKD_dom_sf"/>
</dbReference>
<evidence type="ECO:0000256" key="1">
    <source>
        <dbReference type="SAM" id="SignalP"/>
    </source>
</evidence>
<evidence type="ECO:0008006" key="4">
    <source>
        <dbReference type="Google" id="ProtNLM"/>
    </source>
</evidence>
<feature type="chain" id="PRO_5030593157" description="PKD domain-containing protein" evidence="1">
    <location>
        <begin position="23"/>
        <end position="294"/>
    </location>
</feature>
<reference evidence="2 3" key="1">
    <citation type="submission" date="2020-08" db="EMBL/GenBank/DDBJ databases">
        <title>Functional genomics of gut bacteria from endangered species of beetles.</title>
        <authorList>
            <person name="Carlos-Shanley C."/>
        </authorList>
    </citation>
    <scope>NUCLEOTIDE SEQUENCE [LARGE SCALE GENOMIC DNA]</scope>
    <source>
        <strain evidence="2 3">S00142</strain>
    </source>
</reference>
<organism evidence="2 3">
    <name type="scientific">Flavobacterium nitrogenifigens</name>
    <dbReference type="NCBI Taxonomy" id="1617283"/>
    <lineage>
        <taxon>Bacteria</taxon>
        <taxon>Pseudomonadati</taxon>
        <taxon>Bacteroidota</taxon>
        <taxon>Flavobacteriia</taxon>
        <taxon>Flavobacteriales</taxon>
        <taxon>Flavobacteriaceae</taxon>
        <taxon>Flavobacterium</taxon>
    </lineage>
</organism>
<accession>A0A7W7N6I9</accession>